<gene>
    <name evidence="1" type="ORF">BN1048_01712</name>
</gene>
<sequence length="33" mass="3569">MFPGKYAGYYFIVNKGSFAYGTTGVLMGIRSTA</sequence>
<dbReference type="AlphaFoldDB" id="A0A078M4K4"/>
<reference evidence="1 2" key="1">
    <citation type="submission" date="2014-07" db="EMBL/GenBank/DDBJ databases">
        <authorList>
            <person name="Urmite Genomes Urmite Genomes"/>
        </authorList>
    </citation>
    <scope>NUCLEOTIDE SEQUENCE [LARGE SCALE GENOMIC DNA]</scope>
    <source>
        <strain evidence="1 2">13MG44_air</strain>
    </source>
</reference>
<protein>
    <submittedName>
        <fullName evidence="1">Uncharacterized protein</fullName>
    </submittedName>
</protein>
<dbReference type="HOGENOM" id="CLU_3382312_0_0_9"/>
<keyword evidence="2" id="KW-1185">Reference proteome</keyword>
<dbReference type="STRING" id="1461582.BN1048_01712"/>
<name>A0A078M4K4_9STAP</name>
<accession>A0A078M4K4</accession>
<evidence type="ECO:0000313" key="1">
    <source>
        <dbReference type="EMBL" id="CEA02428.1"/>
    </source>
</evidence>
<proteinExistence type="predicted"/>
<evidence type="ECO:0000313" key="2">
    <source>
        <dbReference type="Proteomes" id="UP000044136"/>
    </source>
</evidence>
<organism evidence="1 2">
    <name type="scientific">Jeotgalicoccus saudimassiliensis</name>
    <dbReference type="NCBI Taxonomy" id="1461582"/>
    <lineage>
        <taxon>Bacteria</taxon>
        <taxon>Bacillati</taxon>
        <taxon>Bacillota</taxon>
        <taxon>Bacilli</taxon>
        <taxon>Bacillales</taxon>
        <taxon>Staphylococcaceae</taxon>
        <taxon>Jeotgalicoccus</taxon>
    </lineage>
</organism>
<dbReference type="EMBL" id="CCSE01000001">
    <property type="protein sequence ID" value="CEA02428.1"/>
    <property type="molecule type" value="Genomic_DNA"/>
</dbReference>
<dbReference type="Proteomes" id="UP000044136">
    <property type="component" value="Unassembled WGS sequence"/>
</dbReference>